<dbReference type="KEGG" id="eee:113584629"/>
<feature type="transmembrane region" description="Helical" evidence="1">
    <location>
        <begin position="143"/>
        <end position="165"/>
    </location>
</feature>
<keyword evidence="1" id="KW-0812">Transmembrane</keyword>
<dbReference type="PANTHER" id="PTHR31186:SF1">
    <property type="entry name" value="MODULATOR OF SMOOTHENED PROTEIN"/>
    <property type="match status" value="1"/>
</dbReference>
<dbReference type="Ensembl" id="ENSEEET00000030553.2">
    <property type="protein sequence ID" value="ENSEEEP00000030198.1"/>
    <property type="gene ID" value="ENSEEEG00000014476.2"/>
</dbReference>
<dbReference type="Proteomes" id="UP000314983">
    <property type="component" value="Chromosome 14"/>
</dbReference>
<keyword evidence="4" id="KW-1185">Reference proteome</keyword>
<dbReference type="GO" id="GO:0005794">
    <property type="term" value="C:Golgi apparatus"/>
    <property type="evidence" value="ECO:0007669"/>
    <property type="project" value="TreeGrafter"/>
</dbReference>
<reference evidence="4" key="1">
    <citation type="journal article" date="2014" name="Science">
        <title>Nonhuman genetics. Genomic basis for the convergent evolution of electric organs.</title>
        <authorList>
            <person name="Gallant J.R."/>
            <person name="Traeger L.L."/>
            <person name="Volkening J.D."/>
            <person name="Moffett H."/>
            <person name="Chen P.H."/>
            <person name="Novina C.D."/>
            <person name="Phillips G.N.Jr."/>
            <person name="Anand R."/>
            <person name="Wells G.B."/>
            <person name="Pinch M."/>
            <person name="Guth R."/>
            <person name="Unguez G.A."/>
            <person name="Albert J.S."/>
            <person name="Zakon H.H."/>
            <person name="Samanta M.P."/>
            <person name="Sussman M.R."/>
        </authorList>
    </citation>
    <scope>NUCLEOTIDE SEQUENCE [LARGE SCALE GENOMIC DNA]</scope>
</reference>
<dbReference type="RefSeq" id="XP_026877465.1">
    <property type="nucleotide sequence ID" value="XM_027021664.2"/>
</dbReference>
<reference evidence="3" key="5">
    <citation type="submission" date="2025-09" db="UniProtKB">
        <authorList>
            <consortium name="Ensembl"/>
        </authorList>
    </citation>
    <scope>IDENTIFICATION</scope>
</reference>
<evidence type="ECO:0000313" key="4">
    <source>
        <dbReference type="Proteomes" id="UP000314983"/>
    </source>
</evidence>
<evidence type="ECO:0000256" key="2">
    <source>
        <dbReference type="SAM" id="SignalP"/>
    </source>
</evidence>
<sequence>MDKLTVISGCMFLAADIFAIASVASQDWISAGEAEGALTIGLVWQCQTIHGRDRICTPPRLPLVWVITFFFIIMGIISLTITCALLMLSHWHQDTMKYARWIAFTGMVLFCMAALIFPTGFYINEIGGQPYKLPNNTVVGSSYVLFVLSVFFTIVGLLFAGKVCLPG</sequence>
<dbReference type="GO" id="GO:0060170">
    <property type="term" value="C:ciliary membrane"/>
    <property type="evidence" value="ECO:0007669"/>
    <property type="project" value="TreeGrafter"/>
</dbReference>
<protein>
    <recommendedName>
        <fullName evidence="5">Modulator of smoothened</fullName>
    </recommendedName>
</protein>
<feature type="chain" id="PRO_5021230805" description="Modulator of smoothened" evidence="2">
    <location>
        <begin position="26"/>
        <end position="167"/>
    </location>
</feature>
<reference evidence="3" key="4">
    <citation type="submission" date="2025-08" db="UniProtKB">
        <authorList>
            <consortium name="Ensembl"/>
        </authorList>
    </citation>
    <scope>IDENTIFICATION</scope>
</reference>
<dbReference type="InterPro" id="IPR037663">
    <property type="entry name" value="Mosmo"/>
</dbReference>
<evidence type="ECO:0000256" key="1">
    <source>
        <dbReference type="SAM" id="Phobius"/>
    </source>
</evidence>
<reference evidence="4" key="2">
    <citation type="journal article" date="2017" name="Sci. Adv.">
        <title>A tail of two voltages: Proteomic comparison of the three electric organs of the electric eel.</title>
        <authorList>
            <person name="Traeger L.L."/>
            <person name="Sabat G."/>
            <person name="Barrett-Wilt G.A."/>
            <person name="Wells G.B."/>
            <person name="Sussman M.R."/>
        </authorList>
    </citation>
    <scope>NUCLEOTIDE SEQUENCE [LARGE SCALE GENOMIC DNA]</scope>
</reference>
<feature type="transmembrane region" description="Helical" evidence="1">
    <location>
        <begin position="63"/>
        <end position="89"/>
    </location>
</feature>
<dbReference type="OrthoDB" id="8768722at2759"/>
<proteinExistence type="predicted"/>
<reference evidence="3" key="3">
    <citation type="submission" date="2020-05" db="EMBL/GenBank/DDBJ databases">
        <title>Electrophorus electricus (electric eel) genome, fEleEle1, primary haplotype.</title>
        <authorList>
            <person name="Myers G."/>
            <person name="Meyer A."/>
            <person name="Fedrigo O."/>
            <person name="Formenti G."/>
            <person name="Rhie A."/>
            <person name="Tracey A."/>
            <person name="Sims Y."/>
            <person name="Jarvis E.D."/>
        </authorList>
    </citation>
    <scope>NUCLEOTIDE SEQUENCE [LARGE SCALE GENOMIC DNA]</scope>
</reference>
<accession>A0A4W4FY50</accession>
<evidence type="ECO:0008006" key="5">
    <source>
        <dbReference type="Google" id="ProtNLM"/>
    </source>
</evidence>
<feature type="signal peptide" evidence="2">
    <location>
        <begin position="1"/>
        <end position="25"/>
    </location>
</feature>
<dbReference type="FunFam" id="1.20.140.150:FF:000006">
    <property type="entry name" value="uncharacterized protein C16orf52 homolog"/>
    <property type="match status" value="1"/>
</dbReference>
<evidence type="ECO:0000313" key="3">
    <source>
        <dbReference type="Ensembl" id="ENSEEEP00000030198.1"/>
    </source>
</evidence>
<dbReference type="GeneTree" id="ENSGT00390000018266"/>
<keyword evidence="1" id="KW-0472">Membrane</keyword>
<dbReference type="GeneID" id="113584629"/>
<feature type="transmembrane region" description="Helical" evidence="1">
    <location>
        <begin position="101"/>
        <end position="123"/>
    </location>
</feature>
<dbReference type="OMA" id="ICIFIGC"/>
<dbReference type="CTD" id="767723"/>
<dbReference type="GO" id="GO:0045879">
    <property type="term" value="P:negative regulation of smoothened signaling pathway"/>
    <property type="evidence" value="ECO:0007669"/>
    <property type="project" value="TreeGrafter"/>
</dbReference>
<name>A0A4W4FY50_ELEEL</name>
<gene>
    <name evidence="3" type="primary">mosmob</name>
</gene>
<dbReference type="PANTHER" id="PTHR31186">
    <property type="entry name" value="MODULATOR OF SMOOTHENED PROTEIN"/>
    <property type="match status" value="1"/>
</dbReference>
<keyword evidence="2" id="KW-0732">Signal</keyword>
<dbReference type="STRING" id="8005.ENSEEEP00000030198"/>
<dbReference type="AlphaFoldDB" id="A0A4W4FY50"/>
<organism evidence="3 4">
    <name type="scientific">Electrophorus electricus</name>
    <name type="common">Electric eel</name>
    <name type="synonym">Gymnotus electricus</name>
    <dbReference type="NCBI Taxonomy" id="8005"/>
    <lineage>
        <taxon>Eukaryota</taxon>
        <taxon>Metazoa</taxon>
        <taxon>Chordata</taxon>
        <taxon>Craniata</taxon>
        <taxon>Vertebrata</taxon>
        <taxon>Euteleostomi</taxon>
        <taxon>Actinopterygii</taxon>
        <taxon>Neopterygii</taxon>
        <taxon>Teleostei</taxon>
        <taxon>Ostariophysi</taxon>
        <taxon>Gymnotiformes</taxon>
        <taxon>Gymnotoidei</taxon>
        <taxon>Gymnotidae</taxon>
        <taxon>Electrophorus</taxon>
    </lineage>
</organism>
<keyword evidence="1" id="KW-1133">Transmembrane helix</keyword>
<dbReference type="Pfam" id="PF18800">
    <property type="entry name" value="Atthog"/>
    <property type="match status" value="1"/>
</dbReference>